<sequence length="232" mass="26089">MFDFGFVIPLYAEARPLLAKLKNRQIKTTASRKVYTGFFQKREISLIVCGCGKIKSASATQYLIDNYSAKVYCHFGTAGAISDKLRIGDIVIADRVIEHDVIELFPKKVPPPTHRISTSGLMAHLKNYNHSTLIRGSILSGDEDVITTERKRELYRSYKSLAVDWESAGFALTCQLNKVKGYILRGISDYAYEHTASEYKKNQKLVMKNMMELLSCIFNKNFGLNQTAGAGK</sequence>
<name>A0A0G1EW15_9BACT</name>
<evidence type="ECO:0000259" key="1">
    <source>
        <dbReference type="Pfam" id="PF01048"/>
    </source>
</evidence>
<dbReference type="SUPFAM" id="SSF53167">
    <property type="entry name" value="Purine and uridine phosphorylases"/>
    <property type="match status" value="1"/>
</dbReference>
<accession>A0A0G1EW15</accession>
<dbReference type="GO" id="GO:0008930">
    <property type="term" value="F:methylthioadenosine nucleosidase activity"/>
    <property type="evidence" value="ECO:0007669"/>
    <property type="project" value="TreeGrafter"/>
</dbReference>
<dbReference type="STRING" id="1618446.UV61_C0003G0064"/>
<feature type="domain" description="Nucleoside phosphorylase" evidence="1">
    <location>
        <begin position="6"/>
        <end position="215"/>
    </location>
</feature>
<gene>
    <name evidence="2" type="ORF">UV61_C0003G0064</name>
</gene>
<dbReference type="Proteomes" id="UP000034050">
    <property type="component" value="Unassembled WGS sequence"/>
</dbReference>
<dbReference type="PANTHER" id="PTHR46832:SF1">
    <property type="entry name" value="5'-METHYLTHIOADENOSINE_S-ADENOSYLHOMOCYSTEINE NUCLEOSIDASE"/>
    <property type="match status" value="1"/>
</dbReference>
<reference evidence="2 3" key="1">
    <citation type="journal article" date="2015" name="Nature">
        <title>rRNA introns, odd ribosomes, and small enigmatic genomes across a large radiation of phyla.</title>
        <authorList>
            <person name="Brown C.T."/>
            <person name="Hug L.A."/>
            <person name="Thomas B.C."/>
            <person name="Sharon I."/>
            <person name="Castelle C.J."/>
            <person name="Singh A."/>
            <person name="Wilkins M.J."/>
            <person name="Williams K.H."/>
            <person name="Banfield J.F."/>
        </authorList>
    </citation>
    <scope>NUCLEOTIDE SEQUENCE [LARGE SCALE GENOMIC DNA]</scope>
</reference>
<dbReference type="InterPro" id="IPR000845">
    <property type="entry name" value="Nucleoside_phosphorylase_d"/>
</dbReference>
<dbReference type="InterPro" id="IPR035994">
    <property type="entry name" value="Nucleoside_phosphorylase_sf"/>
</dbReference>
<comment type="caution">
    <text evidence="2">The sequence shown here is derived from an EMBL/GenBank/DDBJ whole genome shotgun (WGS) entry which is preliminary data.</text>
</comment>
<organism evidence="2 3">
    <name type="scientific">Candidatus Gottesmanbacteria bacterium GW2011_GWB1_43_11</name>
    <dbReference type="NCBI Taxonomy" id="1618446"/>
    <lineage>
        <taxon>Bacteria</taxon>
        <taxon>Candidatus Gottesmaniibacteriota</taxon>
    </lineage>
</organism>
<dbReference type="GO" id="GO:0019284">
    <property type="term" value="P:L-methionine salvage from S-adenosylmethionine"/>
    <property type="evidence" value="ECO:0007669"/>
    <property type="project" value="TreeGrafter"/>
</dbReference>
<dbReference type="GO" id="GO:0009116">
    <property type="term" value="P:nucleoside metabolic process"/>
    <property type="evidence" value="ECO:0007669"/>
    <property type="project" value="InterPro"/>
</dbReference>
<evidence type="ECO:0000313" key="2">
    <source>
        <dbReference type="EMBL" id="KKS87211.1"/>
    </source>
</evidence>
<protein>
    <submittedName>
        <fullName evidence="2">5''''-methylthioadenosine/S-adenosylhomocysteine nucleosidase</fullName>
    </submittedName>
</protein>
<dbReference type="CDD" id="cd09008">
    <property type="entry name" value="MTAN"/>
    <property type="match status" value="1"/>
</dbReference>
<dbReference type="PANTHER" id="PTHR46832">
    <property type="entry name" value="5'-METHYLTHIOADENOSINE/S-ADENOSYLHOMOCYSTEINE NUCLEOSIDASE"/>
    <property type="match status" value="1"/>
</dbReference>
<dbReference type="Gene3D" id="3.40.50.1580">
    <property type="entry name" value="Nucleoside phosphorylase domain"/>
    <property type="match status" value="1"/>
</dbReference>
<evidence type="ECO:0000313" key="3">
    <source>
        <dbReference type="Proteomes" id="UP000034050"/>
    </source>
</evidence>
<dbReference type="GO" id="GO:0005829">
    <property type="term" value="C:cytosol"/>
    <property type="evidence" value="ECO:0007669"/>
    <property type="project" value="TreeGrafter"/>
</dbReference>
<proteinExistence type="predicted"/>
<dbReference type="AlphaFoldDB" id="A0A0G1EW15"/>
<dbReference type="EMBL" id="LCFD01000003">
    <property type="protein sequence ID" value="KKS87211.1"/>
    <property type="molecule type" value="Genomic_DNA"/>
</dbReference>
<dbReference type="GO" id="GO:0008782">
    <property type="term" value="F:adenosylhomocysteine nucleosidase activity"/>
    <property type="evidence" value="ECO:0007669"/>
    <property type="project" value="TreeGrafter"/>
</dbReference>
<dbReference type="Pfam" id="PF01048">
    <property type="entry name" value="PNP_UDP_1"/>
    <property type="match status" value="1"/>
</dbReference>
<dbReference type="PATRIC" id="fig|1618446.3.peg.489"/>